<dbReference type="EMBL" id="CP011114">
    <property type="protein sequence ID" value="AKG37431.1"/>
    <property type="molecule type" value="Genomic_DNA"/>
</dbReference>
<name>A0A0F7CKC7_PAEDU</name>
<proteinExistence type="predicted"/>
<accession>A0A0F7CKC7</accession>
<reference evidence="2 3" key="2">
    <citation type="journal article" date="2016" name="Genome Announc.">
        <title>Genome Sequence of a Gram-Positive Diazotroph, Paenibacillus durus Type Strain ATCC 35681.</title>
        <authorList>
            <person name="Halim M.A."/>
            <person name="Rahman A.Y."/>
            <person name="Sim K.S."/>
            <person name="Yam H.C."/>
            <person name="Rahim A.A."/>
            <person name="Ghazali A.H."/>
            <person name="Najimudin N."/>
        </authorList>
    </citation>
    <scope>NUCLEOTIDE SEQUENCE [LARGE SCALE GENOMIC DNA]</scope>
    <source>
        <strain evidence="2 3">ATCC 35681</strain>
    </source>
</reference>
<dbReference type="Proteomes" id="UP000034189">
    <property type="component" value="Chromosome"/>
</dbReference>
<dbReference type="Pfam" id="PF22481">
    <property type="entry name" value="DUF6985"/>
    <property type="match status" value="1"/>
</dbReference>
<dbReference type="RefSeq" id="WP_025694109.1">
    <property type="nucleotide sequence ID" value="NZ_ASQQ01000079.1"/>
</dbReference>
<feature type="domain" description="DUF6985" evidence="1">
    <location>
        <begin position="7"/>
        <end position="154"/>
    </location>
</feature>
<dbReference type="InterPro" id="IPR054254">
    <property type="entry name" value="DUF6985"/>
</dbReference>
<evidence type="ECO:0000313" key="2">
    <source>
        <dbReference type="EMBL" id="AKG37431.1"/>
    </source>
</evidence>
<gene>
    <name evidence="2" type="ORF">VK70_25625</name>
</gene>
<sequence>MKINDAVFGELEYDYVWSRNTTIEFCGKEADIALMVDGDDDGEFSEKQYASYHSLIENWGHLQQSILQPILDYYKQKRFELGYDVSYNENYPLIDTIGELLKNIRLVGIYVPSARRFEGRYIGLTFDCKWDVENGVGIRLIDEEVAKVGYQDVAL</sequence>
<organism evidence="2 3">
    <name type="scientific">Paenibacillus durus ATCC 35681</name>
    <dbReference type="NCBI Taxonomy" id="1333534"/>
    <lineage>
        <taxon>Bacteria</taxon>
        <taxon>Bacillati</taxon>
        <taxon>Bacillota</taxon>
        <taxon>Bacilli</taxon>
        <taxon>Bacillales</taxon>
        <taxon>Paenibacillaceae</taxon>
        <taxon>Paenibacillus</taxon>
    </lineage>
</organism>
<evidence type="ECO:0000259" key="1">
    <source>
        <dbReference type="Pfam" id="PF22481"/>
    </source>
</evidence>
<protein>
    <submittedName>
        <fullName evidence="2">Cytoplasmic protein</fullName>
    </submittedName>
</protein>
<dbReference type="PATRIC" id="fig|1333534.5.peg.5598"/>
<dbReference type="OrthoDB" id="3477708at2"/>
<reference evidence="2 3" key="1">
    <citation type="submission" date="2015-03" db="EMBL/GenBank/DDBJ databases">
        <authorList>
            <person name="Abdul Halim M."/>
        </authorList>
    </citation>
    <scope>NUCLEOTIDE SEQUENCE [LARGE SCALE GENOMIC DNA]</scope>
    <source>
        <strain evidence="2 3">ATCC 35681</strain>
    </source>
</reference>
<evidence type="ECO:0000313" key="3">
    <source>
        <dbReference type="Proteomes" id="UP000034189"/>
    </source>
</evidence>
<dbReference type="AlphaFoldDB" id="A0A0F7CKC7"/>
<dbReference type="HOGENOM" id="CLU_142844_0_0_9"/>